<comment type="caution">
    <text evidence="3">The sequence shown here is derived from an EMBL/GenBank/DDBJ whole genome shotgun (WGS) entry which is preliminary data.</text>
</comment>
<feature type="domain" description="Fumarylacetoacetase-like C-terminal" evidence="2">
    <location>
        <begin position="18"/>
        <end position="201"/>
    </location>
</feature>
<gene>
    <name evidence="3" type="ORF">BIW53_14030</name>
</gene>
<dbReference type="EMBL" id="MNAN01000033">
    <property type="protein sequence ID" value="OHU94667.1"/>
    <property type="molecule type" value="Genomic_DNA"/>
</dbReference>
<organism evidence="3 4">
    <name type="scientific">Pseudoalteromonas byunsanensis</name>
    <dbReference type="NCBI Taxonomy" id="327939"/>
    <lineage>
        <taxon>Bacteria</taxon>
        <taxon>Pseudomonadati</taxon>
        <taxon>Pseudomonadota</taxon>
        <taxon>Gammaproteobacteria</taxon>
        <taxon>Alteromonadales</taxon>
        <taxon>Pseudoalteromonadaceae</taxon>
        <taxon>Pseudoalteromonas</taxon>
    </lineage>
</organism>
<dbReference type="SUPFAM" id="SSF56529">
    <property type="entry name" value="FAH"/>
    <property type="match status" value="1"/>
</dbReference>
<protein>
    <submittedName>
        <fullName evidence="3">Isomerase/hydrolase</fullName>
    </submittedName>
</protein>
<reference evidence="3 4" key="1">
    <citation type="submission" date="2016-10" db="EMBL/GenBank/DDBJ databases">
        <title>Pseudoalteromonas amylolytica sp. nov., isolated from the surface seawater.</title>
        <authorList>
            <person name="Wu Y.-H."/>
            <person name="Cheng H."/>
            <person name="Jin X.-B."/>
            <person name="Wang C.-S."/>
            <person name="Xu X.-W."/>
        </authorList>
    </citation>
    <scope>NUCLEOTIDE SEQUENCE [LARGE SCALE GENOMIC DNA]</scope>
    <source>
        <strain evidence="3 4">JCM 12483</strain>
    </source>
</reference>
<dbReference type="Proteomes" id="UP000180253">
    <property type="component" value="Unassembled WGS sequence"/>
</dbReference>
<keyword evidence="3" id="KW-0413">Isomerase</keyword>
<dbReference type="AlphaFoldDB" id="A0A1S1N5H2"/>
<dbReference type="PANTHER" id="PTHR11820">
    <property type="entry name" value="ACYLPYRUVASE"/>
    <property type="match status" value="1"/>
</dbReference>
<sequence length="220" mass="24397">MYRHQWANGNEVDLPTGKVVCVGRNYIAHAQELNNPIPSVPLIFIKPTTAYQAFEGEVVLDAALGTHHFEAEIALLVGRKLDKHCASPLEGIVGVGLALDLTLRDEQDKLKKLGHPWERAKAYDGSCPITAFSPVTAVEQLQNNKMQFWLNNELKQVGHSQMMIFAYEKLLLEICRFCTLLPGDVILTGTPKGVGKLTNNASLRLQLNDEKPFTAHVSIQ</sequence>
<evidence type="ECO:0000313" key="3">
    <source>
        <dbReference type="EMBL" id="OHU94667.1"/>
    </source>
</evidence>
<dbReference type="GO" id="GO:0018773">
    <property type="term" value="F:acetylpyruvate hydrolase activity"/>
    <property type="evidence" value="ECO:0007669"/>
    <property type="project" value="TreeGrafter"/>
</dbReference>
<dbReference type="InterPro" id="IPR011234">
    <property type="entry name" value="Fumarylacetoacetase-like_C"/>
</dbReference>
<accession>A0A1S1N5H2</accession>
<dbReference type="Pfam" id="PF01557">
    <property type="entry name" value="FAA_hydrolase"/>
    <property type="match status" value="1"/>
</dbReference>
<dbReference type="GO" id="GO:0046872">
    <property type="term" value="F:metal ion binding"/>
    <property type="evidence" value="ECO:0007669"/>
    <property type="project" value="UniProtKB-KW"/>
</dbReference>
<proteinExistence type="predicted"/>
<keyword evidence="3" id="KW-0378">Hydrolase</keyword>
<dbReference type="PANTHER" id="PTHR11820:SF7">
    <property type="entry name" value="ACYLPYRUVASE FAHD1, MITOCHONDRIAL"/>
    <property type="match status" value="1"/>
</dbReference>
<dbReference type="Gene3D" id="3.90.850.10">
    <property type="entry name" value="Fumarylacetoacetase-like, C-terminal domain"/>
    <property type="match status" value="1"/>
</dbReference>
<evidence type="ECO:0000259" key="2">
    <source>
        <dbReference type="Pfam" id="PF01557"/>
    </source>
</evidence>
<dbReference type="GO" id="GO:0016853">
    <property type="term" value="F:isomerase activity"/>
    <property type="evidence" value="ECO:0007669"/>
    <property type="project" value="UniProtKB-KW"/>
</dbReference>
<keyword evidence="1" id="KW-0479">Metal-binding</keyword>
<dbReference type="OrthoDB" id="9805307at2"/>
<dbReference type="RefSeq" id="WP_070992643.1">
    <property type="nucleotide sequence ID" value="NZ_CBCSHD010000014.1"/>
</dbReference>
<keyword evidence="4" id="KW-1185">Reference proteome</keyword>
<dbReference type="InterPro" id="IPR036663">
    <property type="entry name" value="Fumarylacetoacetase_C_sf"/>
</dbReference>
<evidence type="ECO:0000256" key="1">
    <source>
        <dbReference type="ARBA" id="ARBA00022723"/>
    </source>
</evidence>
<evidence type="ECO:0000313" key="4">
    <source>
        <dbReference type="Proteomes" id="UP000180253"/>
    </source>
</evidence>
<name>A0A1S1N5H2_9GAMM</name>
<dbReference type="STRING" id="327939.BIW53_14030"/>